<dbReference type="SUPFAM" id="SSF49562">
    <property type="entry name" value="C2 domain (Calcium/lipid-binding domain, CaLB)"/>
    <property type="match status" value="1"/>
</dbReference>
<evidence type="ECO:0000313" key="2">
    <source>
        <dbReference type="EMBL" id="KAK7306013.1"/>
    </source>
</evidence>
<evidence type="ECO:0000313" key="3">
    <source>
        <dbReference type="Proteomes" id="UP001367508"/>
    </source>
</evidence>
<dbReference type="Pfam" id="PF00168">
    <property type="entry name" value="C2"/>
    <property type="match status" value="1"/>
</dbReference>
<dbReference type="InterPro" id="IPR035892">
    <property type="entry name" value="C2_domain_sf"/>
</dbReference>
<sequence>MDLTQKLRSFSCELTIIQAQNVEPMKPMKNLFARLYLPAGNNKRIQLNTKKLSSVPFWNESFSLDCSCPNQFLETLKLESLMLELRQSKALGKIWGSRVVGRGEIPWKAIFESPNMEFKDWVKMDLVSGSDCENATFKAPEVHVEIKIRVALDMEKENRRRRLNNKWDECGCTHGHDHHAWCSPEDYDIFALGAALEAF</sequence>
<dbReference type="AlphaFoldDB" id="A0AAN9JXB9"/>
<comment type="caution">
    <text evidence="2">The sequence shown here is derived from an EMBL/GenBank/DDBJ whole genome shotgun (WGS) entry which is preliminary data.</text>
</comment>
<dbReference type="EMBL" id="JAYMYQ010000011">
    <property type="protein sequence ID" value="KAK7306013.1"/>
    <property type="molecule type" value="Genomic_DNA"/>
</dbReference>
<dbReference type="PANTHER" id="PTHR35503">
    <property type="entry name" value="OSJNBA0006M15.15 PROTEIN"/>
    <property type="match status" value="1"/>
</dbReference>
<proteinExistence type="predicted"/>
<feature type="domain" description="C2" evidence="1">
    <location>
        <begin position="1"/>
        <end position="122"/>
    </location>
</feature>
<protein>
    <recommendedName>
        <fullName evidence="1">C2 domain-containing protein</fullName>
    </recommendedName>
</protein>
<dbReference type="Proteomes" id="UP001367508">
    <property type="component" value="Unassembled WGS sequence"/>
</dbReference>
<gene>
    <name evidence="2" type="ORF">VNO77_43927</name>
</gene>
<keyword evidence="3" id="KW-1185">Reference proteome</keyword>
<accession>A0AAN9JXB9</accession>
<reference evidence="2 3" key="1">
    <citation type="submission" date="2024-01" db="EMBL/GenBank/DDBJ databases">
        <title>The genomes of 5 underutilized Papilionoideae crops provide insights into root nodulation and disease resistanc.</title>
        <authorList>
            <person name="Jiang F."/>
        </authorList>
    </citation>
    <scope>NUCLEOTIDE SEQUENCE [LARGE SCALE GENOMIC DNA]</scope>
    <source>
        <strain evidence="2">LVBAO_FW01</strain>
        <tissue evidence="2">Leaves</tissue>
    </source>
</reference>
<dbReference type="PROSITE" id="PS50004">
    <property type="entry name" value="C2"/>
    <property type="match status" value="1"/>
</dbReference>
<organism evidence="2 3">
    <name type="scientific">Canavalia gladiata</name>
    <name type="common">Sword bean</name>
    <name type="synonym">Dolichos gladiatus</name>
    <dbReference type="NCBI Taxonomy" id="3824"/>
    <lineage>
        <taxon>Eukaryota</taxon>
        <taxon>Viridiplantae</taxon>
        <taxon>Streptophyta</taxon>
        <taxon>Embryophyta</taxon>
        <taxon>Tracheophyta</taxon>
        <taxon>Spermatophyta</taxon>
        <taxon>Magnoliopsida</taxon>
        <taxon>eudicotyledons</taxon>
        <taxon>Gunneridae</taxon>
        <taxon>Pentapetalae</taxon>
        <taxon>rosids</taxon>
        <taxon>fabids</taxon>
        <taxon>Fabales</taxon>
        <taxon>Fabaceae</taxon>
        <taxon>Papilionoideae</taxon>
        <taxon>50 kb inversion clade</taxon>
        <taxon>NPAAA clade</taxon>
        <taxon>indigoferoid/millettioid clade</taxon>
        <taxon>Phaseoleae</taxon>
        <taxon>Canavalia</taxon>
    </lineage>
</organism>
<dbReference type="Gene3D" id="2.60.40.150">
    <property type="entry name" value="C2 domain"/>
    <property type="match status" value="1"/>
</dbReference>
<name>A0AAN9JXB9_CANGL</name>
<evidence type="ECO:0000259" key="1">
    <source>
        <dbReference type="PROSITE" id="PS50004"/>
    </source>
</evidence>
<dbReference type="InterPro" id="IPR000008">
    <property type="entry name" value="C2_dom"/>
</dbReference>
<dbReference type="PANTHER" id="PTHR35503:SF2">
    <property type="entry name" value="OS04G0455700 PROTEIN"/>
    <property type="match status" value="1"/>
</dbReference>
<dbReference type="CDD" id="cd00030">
    <property type="entry name" value="C2"/>
    <property type="match status" value="1"/>
</dbReference>